<reference evidence="1" key="1">
    <citation type="submission" date="2024-09" db="EMBL/GenBank/DDBJ databases">
        <title>Black Yeasts Isolated from many extreme environments.</title>
        <authorList>
            <person name="Coleine C."/>
            <person name="Stajich J.E."/>
            <person name="Selbmann L."/>
        </authorList>
    </citation>
    <scope>NUCLEOTIDE SEQUENCE</scope>
    <source>
        <strain evidence="1">CCFEE 5737</strain>
    </source>
</reference>
<dbReference type="EMBL" id="JAWDJW010001680">
    <property type="protein sequence ID" value="KAK3078702.1"/>
    <property type="molecule type" value="Genomic_DNA"/>
</dbReference>
<proteinExistence type="predicted"/>
<name>A0ACC3DPU2_9PEZI</name>
<dbReference type="Proteomes" id="UP001186974">
    <property type="component" value="Unassembled WGS sequence"/>
</dbReference>
<organism evidence="1 2">
    <name type="scientific">Coniosporium uncinatum</name>
    <dbReference type="NCBI Taxonomy" id="93489"/>
    <lineage>
        <taxon>Eukaryota</taxon>
        <taxon>Fungi</taxon>
        <taxon>Dikarya</taxon>
        <taxon>Ascomycota</taxon>
        <taxon>Pezizomycotina</taxon>
        <taxon>Dothideomycetes</taxon>
        <taxon>Dothideomycetes incertae sedis</taxon>
        <taxon>Coniosporium</taxon>
    </lineage>
</organism>
<comment type="caution">
    <text evidence="1">The sequence shown here is derived from an EMBL/GenBank/DDBJ whole genome shotgun (WGS) entry which is preliminary data.</text>
</comment>
<keyword evidence="2" id="KW-1185">Reference proteome</keyword>
<evidence type="ECO:0000313" key="2">
    <source>
        <dbReference type="Proteomes" id="UP001186974"/>
    </source>
</evidence>
<protein>
    <submittedName>
        <fullName evidence="1">Uncharacterized protein</fullName>
    </submittedName>
</protein>
<feature type="non-terminal residue" evidence="1">
    <location>
        <position position="1"/>
    </location>
</feature>
<evidence type="ECO:0000313" key="1">
    <source>
        <dbReference type="EMBL" id="KAK3078702.1"/>
    </source>
</evidence>
<gene>
    <name evidence="1" type="ORF">LTS18_006844</name>
</gene>
<accession>A0ACC3DPU2</accession>
<sequence>TGHEIEGLQWLLELFTKLATGYFYLSRYQSEDALQILYAIPPTQRETPWVLAQIAKAFYQRHKYTEAEETFSKIKKLAPSRMEDMEVYSTVLWHLKRSIDLSYLAHTLVDADRYSPQAWCALGNSFSLQREHNQAIKCFQRATQLDPQFAYAWTLQGLEHIENEEFDKAQWSYRKAVGCDPRHYQAWYGLAQSFERLSKYEVAEKHYRSALAINPRNAILMVCIGAVLEKQHRPRPALRAYTSAVEADPRSKMARFKRAKVLVDLKKIPEAIVDLEALKDMAPDEALVHYQLARCYKMRRDRAGAIKHFTMAGNLDPKGMQHVKGHLEALDDDDYDDDDEF</sequence>